<sequence length="109" mass="12231">MLILSIPFIIRASYTLVRITTDIDFDVKESIFDDSWLAPLLSFNYIIVADLIPITAQLSSMLVVIDSRDVSHTETSECQGTEDSVYYASVLNDKLISPGETDDETKDHK</sequence>
<gene>
    <name evidence="1" type="ORF">EHAR0213_LOCUS3383</name>
</gene>
<accession>A0A7S3J4Z1</accession>
<reference evidence="1" key="1">
    <citation type="submission" date="2021-01" db="EMBL/GenBank/DDBJ databases">
        <authorList>
            <person name="Corre E."/>
            <person name="Pelletier E."/>
            <person name="Niang G."/>
            <person name="Scheremetjew M."/>
            <person name="Finn R."/>
            <person name="Kale V."/>
            <person name="Holt S."/>
            <person name="Cochrane G."/>
            <person name="Meng A."/>
            <person name="Brown T."/>
            <person name="Cohen L."/>
        </authorList>
    </citation>
    <scope>NUCLEOTIDE SEQUENCE</scope>
    <source>
        <strain evidence="1">FSP1.4</strain>
    </source>
</reference>
<evidence type="ECO:0000313" key="1">
    <source>
        <dbReference type="EMBL" id="CAE0344476.1"/>
    </source>
</evidence>
<name>A0A7S3J4Z1_9SPIT</name>
<dbReference type="AlphaFoldDB" id="A0A7S3J4Z1"/>
<protein>
    <submittedName>
        <fullName evidence="1">Uncharacterized protein</fullName>
    </submittedName>
</protein>
<dbReference type="EMBL" id="HBII01007654">
    <property type="protein sequence ID" value="CAE0344476.1"/>
    <property type="molecule type" value="Transcribed_RNA"/>
</dbReference>
<organism evidence="1">
    <name type="scientific">Euplotes harpa</name>
    <dbReference type="NCBI Taxonomy" id="151035"/>
    <lineage>
        <taxon>Eukaryota</taxon>
        <taxon>Sar</taxon>
        <taxon>Alveolata</taxon>
        <taxon>Ciliophora</taxon>
        <taxon>Intramacronucleata</taxon>
        <taxon>Spirotrichea</taxon>
        <taxon>Hypotrichia</taxon>
        <taxon>Euplotida</taxon>
        <taxon>Euplotidae</taxon>
        <taxon>Euplotes</taxon>
    </lineage>
</organism>
<proteinExistence type="predicted"/>